<dbReference type="InterPro" id="IPR005467">
    <property type="entry name" value="His_kinase_dom"/>
</dbReference>
<dbReference type="GO" id="GO:0043565">
    <property type="term" value="F:sequence-specific DNA binding"/>
    <property type="evidence" value="ECO:0007669"/>
    <property type="project" value="InterPro"/>
</dbReference>
<dbReference type="Gene3D" id="3.40.50.2300">
    <property type="match status" value="1"/>
</dbReference>
<evidence type="ECO:0000256" key="4">
    <source>
        <dbReference type="ARBA" id="ARBA00023015"/>
    </source>
</evidence>
<dbReference type="InterPro" id="IPR001789">
    <property type="entry name" value="Sig_transdc_resp-reg_receiver"/>
</dbReference>
<dbReference type="EC" id="2.7.13.3" evidence="2"/>
<evidence type="ECO:0000256" key="3">
    <source>
        <dbReference type="ARBA" id="ARBA00022553"/>
    </source>
</evidence>
<dbReference type="SMART" id="SM00387">
    <property type="entry name" value="HATPase_c"/>
    <property type="match status" value="1"/>
</dbReference>
<dbReference type="Gene3D" id="1.10.10.60">
    <property type="entry name" value="Homeodomain-like"/>
    <property type="match status" value="1"/>
</dbReference>
<organism evidence="13 14">
    <name type="scientific">Roseivirga pacifica</name>
    <dbReference type="NCBI Taxonomy" id="1267423"/>
    <lineage>
        <taxon>Bacteria</taxon>
        <taxon>Pseudomonadati</taxon>
        <taxon>Bacteroidota</taxon>
        <taxon>Cytophagia</taxon>
        <taxon>Cytophagales</taxon>
        <taxon>Roseivirgaceae</taxon>
        <taxon>Roseivirga</taxon>
    </lineage>
</organism>
<dbReference type="PROSITE" id="PS01124">
    <property type="entry name" value="HTH_ARAC_FAMILY_2"/>
    <property type="match status" value="1"/>
</dbReference>
<accession>A0A1I0RTE8</accession>
<dbReference type="CDD" id="cd00082">
    <property type="entry name" value="HisKA"/>
    <property type="match status" value="1"/>
</dbReference>
<protein>
    <recommendedName>
        <fullName evidence="2">histidine kinase</fullName>
        <ecNumber evidence="2">2.7.13.3</ecNumber>
    </recommendedName>
</protein>
<dbReference type="SMART" id="SM00388">
    <property type="entry name" value="HisKA"/>
    <property type="match status" value="1"/>
</dbReference>
<comment type="catalytic activity">
    <reaction evidence="1">
        <text>ATP + protein L-histidine = ADP + protein N-phospho-L-histidine.</text>
        <dbReference type="EC" id="2.7.13.3"/>
    </reaction>
</comment>
<gene>
    <name evidence="13" type="ORF">SAMN05216290_4089</name>
</gene>
<dbReference type="InterPro" id="IPR018062">
    <property type="entry name" value="HTH_AraC-typ_CS"/>
</dbReference>
<dbReference type="PROSITE" id="PS00041">
    <property type="entry name" value="HTH_ARAC_FAMILY_1"/>
    <property type="match status" value="1"/>
</dbReference>
<dbReference type="AlphaFoldDB" id="A0A1I0RTE8"/>
<dbReference type="SMART" id="SM00342">
    <property type="entry name" value="HTH_ARAC"/>
    <property type="match status" value="1"/>
</dbReference>
<dbReference type="SUPFAM" id="SSF52172">
    <property type="entry name" value="CheY-like"/>
    <property type="match status" value="1"/>
</dbReference>
<keyword evidence="9" id="KW-0472">Membrane</keyword>
<name>A0A1I0RTE8_9BACT</name>
<dbReference type="InterPro" id="IPR036890">
    <property type="entry name" value="HATPase_C_sf"/>
</dbReference>
<dbReference type="Gene3D" id="3.30.565.10">
    <property type="entry name" value="Histidine kinase-like ATPase, C-terminal domain"/>
    <property type="match status" value="1"/>
</dbReference>
<evidence type="ECO:0000259" key="11">
    <source>
        <dbReference type="PROSITE" id="PS50109"/>
    </source>
</evidence>
<dbReference type="PANTHER" id="PTHR43547">
    <property type="entry name" value="TWO-COMPONENT HISTIDINE KINASE"/>
    <property type="match status" value="1"/>
</dbReference>
<evidence type="ECO:0000313" key="13">
    <source>
        <dbReference type="EMBL" id="SEW44569.1"/>
    </source>
</evidence>
<proteinExistence type="predicted"/>
<keyword evidence="13" id="KW-0808">Transferase</keyword>
<dbReference type="InterPro" id="IPR003594">
    <property type="entry name" value="HATPase_dom"/>
</dbReference>
<feature type="coiled-coil region" evidence="8">
    <location>
        <begin position="380"/>
        <end position="407"/>
    </location>
</feature>
<evidence type="ECO:0000256" key="1">
    <source>
        <dbReference type="ARBA" id="ARBA00000085"/>
    </source>
</evidence>
<dbReference type="PROSITE" id="PS50109">
    <property type="entry name" value="HIS_KIN"/>
    <property type="match status" value="1"/>
</dbReference>
<dbReference type="STRING" id="1267423.SAMN05216290_4089"/>
<evidence type="ECO:0000256" key="6">
    <source>
        <dbReference type="ARBA" id="ARBA00023163"/>
    </source>
</evidence>
<feature type="domain" description="Histidine kinase" evidence="11">
    <location>
        <begin position="473"/>
        <end position="689"/>
    </location>
</feature>
<reference evidence="14" key="1">
    <citation type="submission" date="2016-10" db="EMBL/GenBank/DDBJ databases">
        <authorList>
            <person name="Varghese N."/>
            <person name="Submissions S."/>
        </authorList>
    </citation>
    <scope>NUCLEOTIDE SEQUENCE [LARGE SCALE GENOMIC DNA]</scope>
    <source>
        <strain evidence="14">CGMCC 1.12402</strain>
    </source>
</reference>
<keyword evidence="4" id="KW-0805">Transcription regulation</keyword>
<evidence type="ECO:0000256" key="5">
    <source>
        <dbReference type="ARBA" id="ARBA00023125"/>
    </source>
</evidence>
<dbReference type="Pfam" id="PF02518">
    <property type="entry name" value="HATPase_c"/>
    <property type="match status" value="1"/>
</dbReference>
<evidence type="ECO:0000256" key="9">
    <source>
        <dbReference type="SAM" id="Phobius"/>
    </source>
</evidence>
<dbReference type="SUPFAM" id="SSF47384">
    <property type="entry name" value="Homodimeric domain of signal transducing histidine kinase"/>
    <property type="match status" value="1"/>
</dbReference>
<dbReference type="GO" id="GO:0000155">
    <property type="term" value="F:phosphorelay sensor kinase activity"/>
    <property type="evidence" value="ECO:0007669"/>
    <property type="project" value="InterPro"/>
</dbReference>
<dbReference type="InterPro" id="IPR004358">
    <property type="entry name" value="Sig_transdc_His_kin-like_C"/>
</dbReference>
<evidence type="ECO:0000313" key="14">
    <source>
        <dbReference type="Proteomes" id="UP000199437"/>
    </source>
</evidence>
<dbReference type="PANTHER" id="PTHR43547:SF2">
    <property type="entry name" value="HYBRID SIGNAL TRANSDUCTION HISTIDINE KINASE C"/>
    <property type="match status" value="1"/>
</dbReference>
<dbReference type="Pfam" id="PF00072">
    <property type="entry name" value="Response_reg"/>
    <property type="match status" value="1"/>
</dbReference>
<keyword evidence="9" id="KW-0812">Transmembrane</keyword>
<keyword evidence="9" id="KW-1133">Transmembrane helix</keyword>
<dbReference type="CDD" id="cd17574">
    <property type="entry name" value="REC_OmpR"/>
    <property type="match status" value="1"/>
</dbReference>
<dbReference type="PRINTS" id="PR00344">
    <property type="entry name" value="BCTRLSENSOR"/>
</dbReference>
<evidence type="ECO:0000259" key="12">
    <source>
        <dbReference type="PROSITE" id="PS50110"/>
    </source>
</evidence>
<dbReference type="Gene3D" id="1.10.287.130">
    <property type="match status" value="1"/>
</dbReference>
<sequence length="949" mass="108316">MSILIVTNWLNVSSLSYIEPIEFSTLFRLLLRQICILLLLLCLFSNIGNAFQGNEGYDTEMELFNQYYEQKNLTARKEFVVQFFEVAKDSGGIYLPMAHYLAAHHLRVFSKNDSALYHFKKGYEMMPNYDFDLLKGRLMIIGAALYTNTGNSVEALRLLNEIDLKKLSQFEKLGVHWERYRIASLKLDYQDMETFLKELIDNGVGNVVSFRRRLVGVLIELGKLEEAGQYVDDLMVDLANKTPKEVGTKDYIAVHYAATLYFIRTKEFDKAISLMDSGIKYINVFPKKEVKVNFWSRYLELLDAIAVNEKVSVTKRPSVEVTAILAKIEEALPLANAPTQEFGMNILIDHFKLINDWESAFTYSKKLIDLKEERFYNDIAKVYELEKQLLERDAEIEKNKQELAQQELDESRDIQFLLIGLVTALTIIGFLIYLNLRNSKMRGARLAEKNALINEQKDRIENLNELQKQFFINVSHEFRTPLTLVLGNLGSLLNGRFGKLNPGQNNALSQAKENSMRLLNLVREMLNLSKLESGNEQLAVREVALLEKVRSIISLFDSLLEQKGLQVHYDYPETLDKLFLDEVKVETIFYNLIANAIKFSTPNTVIEIGLTEEFDSQCISIKNTGEGIPQKDLHKVFDKFYRAGSGQTEGSGVGLTLAKELVLLHGGKIEIDSKQYEWTAVSVKFLKGSEHFKPEDFDQSIEQEMERIPVGVHKILVVEDNLEMGAYIESVLSKSFKITRANNGMEALSILGQASLDLIVTDYMMPGMSGEKFYKELRQLPDYKSTPVVFLTARTMESDKQRLLRLGVSDYILKPFAESELLAVVSNLLVLKEERNEASASKVNIDDQFTDRLKLLVLDNISNQDLSPAFLSDQLSISERSMFRKVKEATGFTPLAYVKEIRLQEARRLLETGSFNSISEVAFLVGFENMSHFSSSFKKRFGKPATDFK</sequence>
<dbReference type="GO" id="GO:0003700">
    <property type="term" value="F:DNA-binding transcription factor activity"/>
    <property type="evidence" value="ECO:0007669"/>
    <property type="project" value="InterPro"/>
</dbReference>
<dbReference type="SUPFAM" id="SSF55874">
    <property type="entry name" value="ATPase domain of HSP90 chaperone/DNA topoisomerase II/histidine kinase"/>
    <property type="match status" value="1"/>
</dbReference>
<feature type="domain" description="HTH araC/xylS-type" evidence="10">
    <location>
        <begin position="851"/>
        <end position="949"/>
    </location>
</feature>
<dbReference type="Proteomes" id="UP000199437">
    <property type="component" value="Unassembled WGS sequence"/>
</dbReference>
<dbReference type="InterPro" id="IPR011006">
    <property type="entry name" value="CheY-like_superfamily"/>
</dbReference>
<dbReference type="EMBL" id="FOIR01000007">
    <property type="protein sequence ID" value="SEW44569.1"/>
    <property type="molecule type" value="Genomic_DNA"/>
</dbReference>
<keyword evidence="5" id="KW-0238">DNA-binding</keyword>
<keyword evidence="6" id="KW-0804">Transcription</keyword>
<dbReference type="Pfam" id="PF12833">
    <property type="entry name" value="HTH_18"/>
    <property type="match status" value="1"/>
</dbReference>
<dbReference type="InterPro" id="IPR036097">
    <property type="entry name" value="HisK_dim/P_sf"/>
</dbReference>
<dbReference type="InterPro" id="IPR018060">
    <property type="entry name" value="HTH_AraC"/>
</dbReference>
<feature type="transmembrane region" description="Helical" evidence="9">
    <location>
        <begin position="29"/>
        <end position="47"/>
    </location>
</feature>
<evidence type="ECO:0000259" key="10">
    <source>
        <dbReference type="PROSITE" id="PS01124"/>
    </source>
</evidence>
<keyword evidence="14" id="KW-1185">Reference proteome</keyword>
<dbReference type="InterPro" id="IPR003661">
    <property type="entry name" value="HisK_dim/P_dom"/>
</dbReference>
<dbReference type="PROSITE" id="PS50110">
    <property type="entry name" value="RESPONSE_REGULATORY"/>
    <property type="match status" value="1"/>
</dbReference>
<feature type="transmembrane region" description="Helical" evidence="9">
    <location>
        <begin position="416"/>
        <end position="436"/>
    </location>
</feature>
<evidence type="ECO:0000256" key="2">
    <source>
        <dbReference type="ARBA" id="ARBA00012438"/>
    </source>
</evidence>
<evidence type="ECO:0000256" key="8">
    <source>
        <dbReference type="SAM" id="Coils"/>
    </source>
</evidence>
<dbReference type="SMART" id="SM00448">
    <property type="entry name" value="REC"/>
    <property type="match status" value="1"/>
</dbReference>
<feature type="modified residue" description="4-aspartylphosphate" evidence="7">
    <location>
        <position position="762"/>
    </location>
</feature>
<evidence type="ECO:0000256" key="7">
    <source>
        <dbReference type="PROSITE-ProRule" id="PRU00169"/>
    </source>
</evidence>
<keyword evidence="8" id="KW-0175">Coiled coil</keyword>
<dbReference type="CDD" id="cd00075">
    <property type="entry name" value="HATPase"/>
    <property type="match status" value="1"/>
</dbReference>
<dbReference type="Pfam" id="PF00512">
    <property type="entry name" value="HisKA"/>
    <property type="match status" value="1"/>
</dbReference>
<dbReference type="InterPro" id="IPR009057">
    <property type="entry name" value="Homeodomain-like_sf"/>
</dbReference>
<feature type="domain" description="Response regulatory" evidence="12">
    <location>
        <begin position="714"/>
        <end position="829"/>
    </location>
</feature>
<keyword evidence="3 7" id="KW-0597">Phosphoprotein</keyword>
<keyword evidence="13" id="KW-0418">Kinase</keyword>
<dbReference type="SUPFAM" id="SSF46689">
    <property type="entry name" value="Homeodomain-like"/>
    <property type="match status" value="1"/>
</dbReference>